<reference evidence="1" key="1">
    <citation type="journal article" date="2014" name="Science">
        <title>Plant genetics. Early allopolyploid evolution in the post-Neolithic Brassica napus oilseed genome.</title>
        <authorList>
            <person name="Chalhoub B."/>
            <person name="Denoeud F."/>
            <person name="Liu S."/>
            <person name="Parkin I.A."/>
            <person name="Tang H."/>
            <person name="Wang X."/>
            <person name="Chiquet J."/>
            <person name="Belcram H."/>
            <person name="Tong C."/>
            <person name="Samans B."/>
            <person name="Correa M."/>
            <person name="Da Silva C."/>
            <person name="Just J."/>
            <person name="Falentin C."/>
            <person name="Koh C.S."/>
            <person name="Le Clainche I."/>
            <person name="Bernard M."/>
            <person name="Bento P."/>
            <person name="Noel B."/>
            <person name="Labadie K."/>
            <person name="Alberti A."/>
            <person name="Charles M."/>
            <person name="Arnaud D."/>
            <person name="Guo H."/>
            <person name="Daviaud C."/>
            <person name="Alamery S."/>
            <person name="Jabbari K."/>
            <person name="Zhao M."/>
            <person name="Edger P.P."/>
            <person name="Chelaifa H."/>
            <person name="Tack D."/>
            <person name="Lassalle G."/>
            <person name="Mestiri I."/>
            <person name="Schnel N."/>
            <person name="Le Paslier M.C."/>
            <person name="Fan G."/>
            <person name="Renault V."/>
            <person name="Bayer P.E."/>
            <person name="Golicz A.A."/>
            <person name="Manoli S."/>
            <person name="Lee T.H."/>
            <person name="Thi V.H."/>
            <person name="Chalabi S."/>
            <person name="Hu Q."/>
            <person name="Fan C."/>
            <person name="Tollenaere R."/>
            <person name="Lu Y."/>
            <person name="Battail C."/>
            <person name="Shen J."/>
            <person name="Sidebottom C.H."/>
            <person name="Wang X."/>
            <person name="Canaguier A."/>
            <person name="Chauveau A."/>
            <person name="Berard A."/>
            <person name="Deniot G."/>
            <person name="Guan M."/>
            <person name="Liu Z."/>
            <person name="Sun F."/>
            <person name="Lim Y.P."/>
            <person name="Lyons E."/>
            <person name="Town C.D."/>
            <person name="Bancroft I."/>
            <person name="Wang X."/>
            <person name="Meng J."/>
            <person name="Ma J."/>
            <person name="Pires J.C."/>
            <person name="King G.J."/>
            <person name="Brunel D."/>
            <person name="Delourme R."/>
            <person name="Renard M."/>
            <person name="Aury J.M."/>
            <person name="Adams K.L."/>
            <person name="Batley J."/>
            <person name="Snowdon R.J."/>
            <person name="Tost J."/>
            <person name="Edwards D."/>
            <person name="Zhou Y."/>
            <person name="Hua W."/>
            <person name="Sharpe A.G."/>
            <person name="Paterson A.H."/>
            <person name="Guan C."/>
            <person name="Wincker P."/>
        </authorList>
    </citation>
    <scope>NUCLEOTIDE SEQUENCE [LARGE SCALE GENOMIC DNA]</scope>
</reference>
<sequence>MSESPNKKIKCIDKLTEDLTVELPEHLVEYIISTYLPIQYVLQNRVVIRNQPICSDSQSYWCRG</sequence>
<evidence type="ECO:0000313" key="1">
    <source>
        <dbReference type="EMBL" id="CDY71791.1"/>
    </source>
</evidence>
<dbReference type="Gramene" id="CDY71791">
    <property type="protein sequence ID" value="CDY71791"/>
    <property type="gene ID" value="GSBRNA2T00020327001"/>
</dbReference>
<dbReference type="AlphaFoldDB" id="A0A078K219"/>
<reference evidence="1" key="2">
    <citation type="submission" date="2014-06" db="EMBL/GenBank/DDBJ databases">
        <authorList>
            <person name="Genoscope - CEA"/>
        </authorList>
    </citation>
    <scope>NUCLEOTIDE SEQUENCE</scope>
</reference>
<accession>A0A078K219</accession>
<dbReference type="STRING" id="3708.A0A078K219"/>
<dbReference type="EMBL" id="LK047518">
    <property type="protein sequence ID" value="CDY71791.1"/>
    <property type="molecule type" value="Genomic_DNA"/>
</dbReference>
<proteinExistence type="predicted"/>
<gene>
    <name evidence="1" type="primary">BnaCnng74530D</name>
    <name evidence="1" type="ORF">GSBRNA2T00020327001</name>
</gene>
<organism evidence="1">
    <name type="scientific">Brassica napus</name>
    <name type="common">Rape</name>
    <dbReference type="NCBI Taxonomy" id="3708"/>
    <lineage>
        <taxon>Eukaryota</taxon>
        <taxon>Viridiplantae</taxon>
        <taxon>Streptophyta</taxon>
        <taxon>Embryophyta</taxon>
        <taxon>Tracheophyta</taxon>
        <taxon>Spermatophyta</taxon>
        <taxon>Magnoliopsida</taxon>
        <taxon>eudicotyledons</taxon>
        <taxon>Gunneridae</taxon>
        <taxon>Pentapetalae</taxon>
        <taxon>rosids</taxon>
        <taxon>malvids</taxon>
        <taxon>Brassicales</taxon>
        <taxon>Brassicaceae</taxon>
        <taxon>Brassiceae</taxon>
        <taxon>Brassica</taxon>
    </lineage>
</organism>
<dbReference type="PaxDb" id="3708-A0A078K219"/>
<protein>
    <submittedName>
        <fullName evidence="1">BnaCnng74530D protein</fullName>
    </submittedName>
</protein>
<name>A0A078K219_BRANA</name>